<evidence type="ECO:0000256" key="6">
    <source>
        <dbReference type="ARBA" id="ARBA00022679"/>
    </source>
</evidence>
<dbReference type="PROSITE" id="PS50885">
    <property type="entry name" value="HAMP"/>
    <property type="match status" value="1"/>
</dbReference>
<feature type="domain" description="HAMP" evidence="14">
    <location>
        <begin position="290"/>
        <end position="343"/>
    </location>
</feature>
<dbReference type="EC" id="2.7.13.3" evidence="3"/>
<dbReference type="InterPro" id="IPR003660">
    <property type="entry name" value="HAMP_dom"/>
</dbReference>
<feature type="transmembrane region" description="Helical" evidence="12">
    <location>
        <begin position="269"/>
        <end position="288"/>
    </location>
</feature>
<evidence type="ECO:0000256" key="11">
    <source>
        <dbReference type="ARBA" id="ARBA00023136"/>
    </source>
</evidence>
<evidence type="ECO:0000313" key="15">
    <source>
        <dbReference type="EMBL" id="MFD0960257.1"/>
    </source>
</evidence>
<evidence type="ECO:0000256" key="5">
    <source>
        <dbReference type="ARBA" id="ARBA00022553"/>
    </source>
</evidence>
<dbReference type="SMART" id="SM00304">
    <property type="entry name" value="HAMP"/>
    <property type="match status" value="1"/>
</dbReference>
<dbReference type="Proteomes" id="UP001596989">
    <property type="component" value="Unassembled WGS sequence"/>
</dbReference>
<dbReference type="Pfam" id="PF06580">
    <property type="entry name" value="His_kinase"/>
    <property type="match status" value="1"/>
</dbReference>
<dbReference type="PROSITE" id="PS50109">
    <property type="entry name" value="HIS_KIN"/>
    <property type="match status" value="1"/>
</dbReference>
<dbReference type="GO" id="GO:0004673">
    <property type="term" value="F:protein histidine kinase activity"/>
    <property type="evidence" value="ECO:0007669"/>
    <property type="project" value="UniProtKB-EC"/>
</dbReference>
<evidence type="ECO:0000256" key="10">
    <source>
        <dbReference type="ARBA" id="ARBA00023012"/>
    </source>
</evidence>
<comment type="caution">
    <text evidence="15">The sequence shown here is derived from an EMBL/GenBank/DDBJ whole genome shotgun (WGS) entry which is preliminary data.</text>
</comment>
<organism evidence="15 16">
    <name type="scientific">Paenibacillus chungangensis</name>
    <dbReference type="NCBI Taxonomy" id="696535"/>
    <lineage>
        <taxon>Bacteria</taxon>
        <taxon>Bacillati</taxon>
        <taxon>Bacillota</taxon>
        <taxon>Bacilli</taxon>
        <taxon>Bacillales</taxon>
        <taxon>Paenibacillaceae</taxon>
        <taxon>Paenibacillus</taxon>
    </lineage>
</organism>
<dbReference type="CDD" id="cd06225">
    <property type="entry name" value="HAMP"/>
    <property type="match status" value="1"/>
</dbReference>
<keyword evidence="10" id="KW-0902">Two-component regulatory system</keyword>
<dbReference type="InterPro" id="IPR004358">
    <property type="entry name" value="Sig_transdc_His_kin-like_C"/>
</dbReference>
<keyword evidence="6 15" id="KW-0808">Transferase</keyword>
<evidence type="ECO:0000313" key="16">
    <source>
        <dbReference type="Proteomes" id="UP001596989"/>
    </source>
</evidence>
<proteinExistence type="predicted"/>
<comment type="subcellular location">
    <subcellularLocation>
        <location evidence="2">Cell membrane</location>
        <topology evidence="2">Multi-pass membrane protein</topology>
    </subcellularLocation>
</comment>
<keyword evidence="11 12" id="KW-0472">Membrane</keyword>
<keyword evidence="16" id="KW-1185">Reference proteome</keyword>
<evidence type="ECO:0000259" key="13">
    <source>
        <dbReference type="PROSITE" id="PS50109"/>
    </source>
</evidence>
<feature type="domain" description="Histidine kinase" evidence="13">
    <location>
        <begin position="454"/>
        <end position="561"/>
    </location>
</feature>
<keyword evidence="5" id="KW-0597">Phosphoprotein</keyword>
<dbReference type="EMBL" id="JBHTJZ010000017">
    <property type="protein sequence ID" value="MFD0960257.1"/>
    <property type="molecule type" value="Genomic_DNA"/>
</dbReference>
<gene>
    <name evidence="15" type="ORF">ACFQ2I_12750</name>
</gene>
<evidence type="ECO:0000256" key="7">
    <source>
        <dbReference type="ARBA" id="ARBA00022741"/>
    </source>
</evidence>
<dbReference type="SUPFAM" id="SSF158472">
    <property type="entry name" value="HAMP domain-like"/>
    <property type="match status" value="1"/>
</dbReference>
<dbReference type="PRINTS" id="PR00344">
    <property type="entry name" value="BCTRLSENSOR"/>
</dbReference>
<evidence type="ECO:0000256" key="3">
    <source>
        <dbReference type="ARBA" id="ARBA00012438"/>
    </source>
</evidence>
<dbReference type="Gene3D" id="3.30.565.10">
    <property type="entry name" value="Histidine kinase-like ATPase, C-terminal domain"/>
    <property type="match status" value="1"/>
</dbReference>
<keyword evidence="7" id="KW-0547">Nucleotide-binding</keyword>
<evidence type="ECO:0000259" key="14">
    <source>
        <dbReference type="PROSITE" id="PS50885"/>
    </source>
</evidence>
<feature type="transmembrane region" description="Helical" evidence="12">
    <location>
        <begin position="7"/>
        <end position="27"/>
    </location>
</feature>
<dbReference type="InterPro" id="IPR036890">
    <property type="entry name" value="HATPase_C_sf"/>
</dbReference>
<dbReference type="PANTHER" id="PTHR34220:SF7">
    <property type="entry name" value="SENSOR HISTIDINE KINASE YPDA"/>
    <property type="match status" value="1"/>
</dbReference>
<dbReference type="InterPro" id="IPR010559">
    <property type="entry name" value="Sig_transdc_His_kin_internal"/>
</dbReference>
<protein>
    <recommendedName>
        <fullName evidence="3">histidine kinase</fullName>
        <ecNumber evidence="3">2.7.13.3</ecNumber>
    </recommendedName>
</protein>
<dbReference type="Gene3D" id="6.10.340.10">
    <property type="match status" value="1"/>
</dbReference>
<keyword evidence="4" id="KW-1003">Cell membrane</keyword>
<reference evidence="16" key="1">
    <citation type="journal article" date="2019" name="Int. J. Syst. Evol. Microbiol.">
        <title>The Global Catalogue of Microorganisms (GCM) 10K type strain sequencing project: providing services to taxonomists for standard genome sequencing and annotation.</title>
        <authorList>
            <consortium name="The Broad Institute Genomics Platform"/>
            <consortium name="The Broad Institute Genome Sequencing Center for Infectious Disease"/>
            <person name="Wu L."/>
            <person name="Ma J."/>
        </authorList>
    </citation>
    <scope>NUCLEOTIDE SEQUENCE [LARGE SCALE GENOMIC DNA]</scope>
    <source>
        <strain evidence="16">CCUG 59129</strain>
    </source>
</reference>
<keyword evidence="12" id="KW-1133">Transmembrane helix</keyword>
<comment type="catalytic activity">
    <reaction evidence="1">
        <text>ATP + protein L-histidine = ADP + protein N-phospho-L-histidine.</text>
        <dbReference type="EC" id="2.7.13.3"/>
    </reaction>
</comment>
<sequence>MGMVKKMIAGYFCIIFIPVLVFGFWLYNTSYQSLAEQYMRGKQQVLEQSYGNLKVQLAQLEAAYGLFQYNGNVTEYLSGAHNSEAEYVYAFLKYISPISSHLSIGNPHLKEIVLYANQPHVLVIEPDVTGIAEFPLPELRERIKRLPPDEGLWHLDMRDESMALDLRFIQKLYNKEFSKDIGLLEIRVDSSMLSSFIQGLSGSSDAVMQKTGERSIALAEAATLAAMREGALSDDLWNQELYVEELDLNLVIADSGSELFTDIRKKKNTSVIVIALLLLVLSYLYYMFASSVTRRISRLARHMKRIDHTNLEPFPIQPGGRDEVYYLTTSFNLMMNRIDELINKVQRSEIMRKEAEYMMLQAQIKPHFLYNTLETIRMLAEADGNASVSQLTNSFARFIRYSLARHEDEVALADELEHVADYLRIHRTRFGERMTFDIEIEDKAIRKHRCPRFILQPIVENSIVHGISKQRRRGHIAIRCVMEEGRVAVRIRDDGAGMSEEALSRLRRRLNGEAGLTEASPSGGGLGLWNVHERIGMYYGENSGIALESAPGEGTVVVLTL</sequence>
<dbReference type="InterPro" id="IPR003594">
    <property type="entry name" value="HATPase_dom"/>
</dbReference>
<keyword evidence="8 15" id="KW-0418">Kinase</keyword>
<evidence type="ECO:0000256" key="12">
    <source>
        <dbReference type="SAM" id="Phobius"/>
    </source>
</evidence>
<dbReference type="Pfam" id="PF02518">
    <property type="entry name" value="HATPase_c"/>
    <property type="match status" value="1"/>
</dbReference>
<name>A0ABW3HRW3_9BACL</name>
<dbReference type="SUPFAM" id="SSF55874">
    <property type="entry name" value="ATPase domain of HSP90 chaperone/DNA topoisomerase II/histidine kinase"/>
    <property type="match status" value="1"/>
</dbReference>
<dbReference type="PANTHER" id="PTHR34220">
    <property type="entry name" value="SENSOR HISTIDINE KINASE YPDA"/>
    <property type="match status" value="1"/>
</dbReference>
<keyword evidence="9" id="KW-0067">ATP-binding</keyword>
<dbReference type="InterPro" id="IPR050640">
    <property type="entry name" value="Bact_2-comp_sensor_kinase"/>
</dbReference>
<dbReference type="InterPro" id="IPR005467">
    <property type="entry name" value="His_kinase_dom"/>
</dbReference>
<evidence type="ECO:0000256" key="1">
    <source>
        <dbReference type="ARBA" id="ARBA00000085"/>
    </source>
</evidence>
<keyword evidence="12" id="KW-0812">Transmembrane</keyword>
<evidence type="ECO:0000256" key="8">
    <source>
        <dbReference type="ARBA" id="ARBA00022777"/>
    </source>
</evidence>
<evidence type="ECO:0000256" key="4">
    <source>
        <dbReference type="ARBA" id="ARBA00022475"/>
    </source>
</evidence>
<evidence type="ECO:0000256" key="2">
    <source>
        <dbReference type="ARBA" id="ARBA00004651"/>
    </source>
</evidence>
<accession>A0ABW3HRW3</accession>
<evidence type="ECO:0000256" key="9">
    <source>
        <dbReference type="ARBA" id="ARBA00022840"/>
    </source>
</evidence>
<dbReference type="Pfam" id="PF00672">
    <property type="entry name" value="HAMP"/>
    <property type="match status" value="1"/>
</dbReference>